<organism evidence="1 2">
    <name type="scientific">Amycolatopsis xylanica</name>
    <dbReference type="NCBI Taxonomy" id="589385"/>
    <lineage>
        <taxon>Bacteria</taxon>
        <taxon>Bacillati</taxon>
        <taxon>Actinomycetota</taxon>
        <taxon>Actinomycetes</taxon>
        <taxon>Pseudonocardiales</taxon>
        <taxon>Pseudonocardiaceae</taxon>
        <taxon>Amycolatopsis</taxon>
    </lineage>
</organism>
<dbReference type="OrthoDB" id="4401005at2"/>
<name>A0A1H3SRX4_9PSEU</name>
<proteinExistence type="predicted"/>
<evidence type="ECO:0000313" key="1">
    <source>
        <dbReference type="EMBL" id="SDZ40447.1"/>
    </source>
</evidence>
<gene>
    <name evidence="1" type="ORF">SAMN05421504_11543</name>
</gene>
<dbReference type="EMBL" id="FNON01000015">
    <property type="protein sequence ID" value="SDZ40447.1"/>
    <property type="molecule type" value="Genomic_DNA"/>
</dbReference>
<sequence>MIAILLAAATAIVPVSHNENSCVTVAVDFGTRVEVRCAPPDSGNARVALERAGFDVKAGEGLGGYGDPAYVCRVEGVPAGDPCTGHTAGRDYWKVWRVGIDPLAWRGSGTGGGPGAVKTCPGSLVGFSYGVDQPRRAPESIMPAGWLPPHCP</sequence>
<keyword evidence="2" id="KW-1185">Reference proteome</keyword>
<dbReference type="STRING" id="589385.SAMN05421504_11543"/>
<reference evidence="1 2" key="1">
    <citation type="submission" date="2016-10" db="EMBL/GenBank/DDBJ databases">
        <authorList>
            <person name="de Groot N.N."/>
        </authorList>
    </citation>
    <scope>NUCLEOTIDE SEQUENCE [LARGE SCALE GENOMIC DNA]</scope>
    <source>
        <strain evidence="1 2">CPCC 202699</strain>
    </source>
</reference>
<protein>
    <submittedName>
        <fullName evidence="1">Uncharacterized protein</fullName>
    </submittedName>
</protein>
<dbReference type="Proteomes" id="UP000199515">
    <property type="component" value="Unassembled WGS sequence"/>
</dbReference>
<dbReference type="AlphaFoldDB" id="A0A1H3SRX4"/>
<dbReference type="RefSeq" id="WP_091299609.1">
    <property type="nucleotide sequence ID" value="NZ_FNON01000015.1"/>
</dbReference>
<evidence type="ECO:0000313" key="2">
    <source>
        <dbReference type="Proteomes" id="UP000199515"/>
    </source>
</evidence>
<accession>A0A1H3SRX4</accession>